<name>A0A021VM01_9CELL</name>
<comment type="caution">
    <text evidence="3">The sequence shown here is derived from an EMBL/GenBank/DDBJ whole genome shotgun (WGS) entry which is preliminary data.</text>
</comment>
<dbReference type="NCBIfam" id="NF033516">
    <property type="entry name" value="transpos_IS3"/>
    <property type="match status" value="1"/>
</dbReference>
<comment type="function">
    <text evidence="1">Involved in the transposition of the insertion sequence.</text>
</comment>
<reference evidence="3 4" key="1">
    <citation type="submission" date="2014-01" db="EMBL/GenBank/DDBJ databases">
        <title>Actinotalea ferrariae CF5-4.</title>
        <authorList>
            <person name="Chen F."/>
            <person name="Li Y."/>
            <person name="Wang G."/>
        </authorList>
    </citation>
    <scope>NUCLEOTIDE SEQUENCE [LARGE SCALE GENOMIC DNA]</scope>
    <source>
        <strain evidence="3 4">CF5-4</strain>
    </source>
</reference>
<dbReference type="Pfam" id="PF13276">
    <property type="entry name" value="HTH_21"/>
    <property type="match status" value="1"/>
</dbReference>
<accession>A0A021VM01</accession>
<dbReference type="Gene3D" id="3.30.420.10">
    <property type="entry name" value="Ribonuclease H-like superfamily/Ribonuclease H"/>
    <property type="match status" value="1"/>
</dbReference>
<keyword evidence="4" id="KW-1185">Reference proteome</keyword>
<feature type="domain" description="Integrase catalytic" evidence="2">
    <location>
        <begin position="103"/>
        <end position="266"/>
    </location>
</feature>
<dbReference type="PANTHER" id="PTHR46889:SF4">
    <property type="entry name" value="TRANSPOSASE INSO FOR INSERTION SEQUENCE ELEMENT IS911B-RELATED"/>
    <property type="match status" value="1"/>
</dbReference>
<dbReference type="GO" id="GO:0003676">
    <property type="term" value="F:nucleic acid binding"/>
    <property type="evidence" value="ECO:0007669"/>
    <property type="project" value="InterPro"/>
</dbReference>
<dbReference type="SUPFAM" id="SSF53098">
    <property type="entry name" value="Ribonuclease H-like"/>
    <property type="match status" value="1"/>
</dbReference>
<dbReference type="EMBL" id="AXCW01000287">
    <property type="protein sequence ID" value="EYR62244.1"/>
    <property type="molecule type" value="Genomic_DNA"/>
</dbReference>
<dbReference type="GO" id="GO:0015074">
    <property type="term" value="P:DNA integration"/>
    <property type="evidence" value="ECO:0007669"/>
    <property type="project" value="InterPro"/>
</dbReference>
<protein>
    <recommendedName>
        <fullName evidence="2">Integrase catalytic domain-containing protein</fullName>
    </recommendedName>
</protein>
<evidence type="ECO:0000256" key="1">
    <source>
        <dbReference type="ARBA" id="ARBA00002286"/>
    </source>
</evidence>
<dbReference type="PANTHER" id="PTHR46889">
    <property type="entry name" value="TRANSPOSASE INSF FOR INSERTION SEQUENCE IS3B-RELATED"/>
    <property type="match status" value="1"/>
</dbReference>
<proteinExistence type="predicted"/>
<dbReference type="InterPro" id="IPR048020">
    <property type="entry name" value="Transpos_IS3"/>
</dbReference>
<dbReference type="InterPro" id="IPR036397">
    <property type="entry name" value="RNaseH_sf"/>
</dbReference>
<sequence>MVATGRKPAVVARVARVSRQALYRPISRRPAGAGPGRGRPGDAVIVEVARANPVDGTRMVAALTSRELGVPVNRKRVQRVMRAHGLLQRSRNTDRRRRPGYFRVTRPDELWHMDMTKVWTAAHGWVYLHVIVDCCTRQVAGWTVDVRTRTTEAIGCVEAAVLAHGIVPEQLTLGTDNGSQFTSRDFRKHLSARGITHRRGGYRDPESQAFIESWFGQFKKRCAWRTEWETIEDARTAIATYVETYHHRPHSGLGYRTPTEVARAWADPDLQTAAT</sequence>
<dbReference type="InterPro" id="IPR025948">
    <property type="entry name" value="HTH-like_dom"/>
</dbReference>
<organism evidence="3 4">
    <name type="scientific">Actinotalea ferrariae CF5-4</name>
    <dbReference type="NCBI Taxonomy" id="948458"/>
    <lineage>
        <taxon>Bacteria</taxon>
        <taxon>Bacillati</taxon>
        <taxon>Actinomycetota</taxon>
        <taxon>Actinomycetes</taxon>
        <taxon>Micrococcales</taxon>
        <taxon>Cellulomonadaceae</taxon>
        <taxon>Actinotalea</taxon>
    </lineage>
</organism>
<evidence type="ECO:0000259" key="2">
    <source>
        <dbReference type="PROSITE" id="PS50994"/>
    </source>
</evidence>
<evidence type="ECO:0000313" key="4">
    <source>
        <dbReference type="Proteomes" id="UP000019753"/>
    </source>
</evidence>
<dbReference type="InterPro" id="IPR012337">
    <property type="entry name" value="RNaseH-like_sf"/>
</dbReference>
<evidence type="ECO:0000313" key="3">
    <source>
        <dbReference type="EMBL" id="EYR62244.1"/>
    </source>
</evidence>
<dbReference type="PROSITE" id="PS50994">
    <property type="entry name" value="INTEGRASE"/>
    <property type="match status" value="1"/>
</dbReference>
<dbReference type="Pfam" id="PF00665">
    <property type="entry name" value="rve"/>
    <property type="match status" value="1"/>
</dbReference>
<dbReference type="AlphaFoldDB" id="A0A021VM01"/>
<dbReference type="InterPro" id="IPR050900">
    <property type="entry name" value="Transposase_IS3/IS150/IS904"/>
</dbReference>
<dbReference type="InterPro" id="IPR001584">
    <property type="entry name" value="Integrase_cat-core"/>
</dbReference>
<dbReference type="Proteomes" id="UP000019753">
    <property type="component" value="Unassembled WGS sequence"/>
</dbReference>
<gene>
    <name evidence="3" type="ORF">N866_10375</name>
</gene>